<evidence type="ECO:0000313" key="4">
    <source>
        <dbReference type="Proteomes" id="UP001254488"/>
    </source>
</evidence>
<name>A0ABU2YD63_9FLAO</name>
<feature type="chain" id="PRO_5045764025" evidence="2">
    <location>
        <begin position="22"/>
        <end position="161"/>
    </location>
</feature>
<reference evidence="3 4" key="1">
    <citation type="submission" date="2023-09" db="EMBL/GenBank/DDBJ databases">
        <authorList>
            <person name="Rey-Velasco X."/>
        </authorList>
    </citation>
    <scope>NUCLEOTIDE SEQUENCE [LARGE SCALE GENOMIC DNA]</scope>
    <source>
        <strain evidence="3 4">W242</strain>
    </source>
</reference>
<organism evidence="3 4">
    <name type="scientific">Patiriisocius hiemis</name>
    <dbReference type="NCBI Taxonomy" id="3075604"/>
    <lineage>
        <taxon>Bacteria</taxon>
        <taxon>Pseudomonadati</taxon>
        <taxon>Bacteroidota</taxon>
        <taxon>Flavobacteriia</taxon>
        <taxon>Flavobacteriales</taxon>
        <taxon>Flavobacteriaceae</taxon>
        <taxon>Patiriisocius</taxon>
    </lineage>
</organism>
<protein>
    <submittedName>
        <fullName evidence="3">DUF6252 family protein</fullName>
    </submittedName>
</protein>
<dbReference type="Proteomes" id="UP001254488">
    <property type="component" value="Unassembled WGS sequence"/>
</dbReference>
<keyword evidence="2" id="KW-0732">Signal</keyword>
<evidence type="ECO:0000256" key="2">
    <source>
        <dbReference type="SAM" id="SignalP"/>
    </source>
</evidence>
<dbReference type="RefSeq" id="WP_311333081.1">
    <property type="nucleotide sequence ID" value="NZ_JAVRHZ010000005.1"/>
</dbReference>
<dbReference type="EMBL" id="JAVRHZ010000005">
    <property type="protein sequence ID" value="MDT0556126.1"/>
    <property type="molecule type" value="Genomic_DNA"/>
</dbReference>
<proteinExistence type="predicted"/>
<keyword evidence="4" id="KW-1185">Reference proteome</keyword>
<feature type="signal peptide" evidence="2">
    <location>
        <begin position="1"/>
        <end position="21"/>
    </location>
</feature>
<accession>A0ABU2YD63</accession>
<gene>
    <name evidence="3" type="ORF">RM538_08930</name>
</gene>
<dbReference type="Pfam" id="PF19765">
    <property type="entry name" value="DUF6252"/>
    <property type="match status" value="1"/>
</dbReference>
<evidence type="ECO:0000313" key="3">
    <source>
        <dbReference type="EMBL" id="MDT0556126.1"/>
    </source>
</evidence>
<feature type="region of interest" description="Disordered" evidence="1">
    <location>
        <begin position="24"/>
        <end position="44"/>
    </location>
</feature>
<dbReference type="PROSITE" id="PS51257">
    <property type="entry name" value="PROKAR_LIPOPROTEIN"/>
    <property type="match status" value="1"/>
</dbReference>
<dbReference type="InterPro" id="IPR046219">
    <property type="entry name" value="DUF6252"/>
</dbReference>
<comment type="caution">
    <text evidence="3">The sequence shown here is derived from an EMBL/GenBank/DDBJ whole genome shotgun (WGS) entry which is preliminary data.</text>
</comment>
<evidence type="ECO:0000256" key="1">
    <source>
        <dbReference type="SAM" id="MobiDB-lite"/>
    </source>
</evidence>
<sequence length="161" mass="16812">MKTIKKLTFLFFISLAIIACKSDDDGGDNPSNGEGSLTATVDGNSFESDPSLTQIQILNNGNVVAITGPKAQETIQFNINGYSGVGTYNMSPSNVASYGIVTDPNDPQGSAVAYVSISDGELNISEDTGSNMKGTFSFVGTNAEDPSDTVTVTNGAFNIDY</sequence>